<dbReference type="KEGG" id="fae:FAES_1305"/>
<reference evidence="1 2" key="1">
    <citation type="journal article" date="2012" name="J. Bacteriol.">
        <title>Genome Sequence of Fibrella aestuarina BUZ 2T, a Filamentous Marine Bacterium.</title>
        <authorList>
            <person name="Filippini M."/>
            <person name="Qi W."/>
            <person name="Blom J."/>
            <person name="Goesmann A."/>
            <person name="Smits T.H."/>
            <person name="Bagheri H.C."/>
        </authorList>
    </citation>
    <scope>NUCLEOTIDE SEQUENCE [LARGE SCALE GENOMIC DNA]</scope>
    <source>
        <strain evidence="2">BUZ 2T</strain>
    </source>
</reference>
<dbReference type="PATRIC" id="fig|1166018.3.peg.3033"/>
<dbReference type="HOGENOM" id="CLU_196685_0_0_10"/>
<dbReference type="OrthoDB" id="982713at2"/>
<dbReference type="Proteomes" id="UP000011058">
    <property type="component" value="Chromosome"/>
</dbReference>
<accession>I0K5B2</accession>
<dbReference type="AlphaFoldDB" id="I0K5B2"/>
<evidence type="ECO:0000313" key="1">
    <source>
        <dbReference type="EMBL" id="CCG99315.1"/>
    </source>
</evidence>
<dbReference type="eggNOG" id="ENOG503313F">
    <property type="taxonomic scope" value="Bacteria"/>
</dbReference>
<dbReference type="EMBL" id="HE796683">
    <property type="protein sequence ID" value="CCG99315.1"/>
    <property type="molecule type" value="Genomic_DNA"/>
</dbReference>
<dbReference type="STRING" id="1166018.FAES_1305"/>
<protein>
    <submittedName>
        <fullName evidence="1">Uncharacterized protein</fullName>
    </submittedName>
</protein>
<proteinExistence type="predicted"/>
<dbReference type="RefSeq" id="WP_015330414.1">
    <property type="nucleotide sequence ID" value="NC_020054.1"/>
</dbReference>
<sequence>MTKTFTQDDVIRYVYEETSEEENVLIEEALMAEPTLMGFFMDALELRSLMDKISRTPRPSTVETILSYSTNHPLSQLRNPTGVA</sequence>
<organism evidence="1 2">
    <name type="scientific">Fibrella aestuarina BUZ 2</name>
    <dbReference type="NCBI Taxonomy" id="1166018"/>
    <lineage>
        <taxon>Bacteria</taxon>
        <taxon>Pseudomonadati</taxon>
        <taxon>Bacteroidota</taxon>
        <taxon>Cytophagia</taxon>
        <taxon>Cytophagales</taxon>
        <taxon>Spirosomataceae</taxon>
        <taxon>Fibrella</taxon>
    </lineage>
</organism>
<evidence type="ECO:0000313" key="2">
    <source>
        <dbReference type="Proteomes" id="UP000011058"/>
    </source>
</evidence>
<gene>
    <name evidence="1" type="ORF">FAES_1305</name>
</gene>
<keyword evidence="2" id="KW-1185">Reference proteome</keyword>
<name>I0K5B2_9BACT</name>